<protein>
    <recommendedName>
        <fullName evidence="9">Tryptophan synthase alpha chain</fullName>
        <ecNumber evidence="9">4.2.1.20</ecNumber>
    </recommendedName>
</protein>
<evidence type="ECO:0000256" key="7">
    <source>
        <dbReference type="ARBA" id="ARBA00023239"/>
    </source>
</evidence>
<dbReference type="EC" id="4.2.1.20" evidence="9"/>
<dbReference type="SUPFAM" id="SSF51366">
    <property type="entry name" value="Ribulose-phoshate binding barrel"/>
    <property type="match status" value="1"/>
</dbReference>
<dbReference type="Gene3D" id="3.20.20.70">
    <property type="entry name" value="Aldolase class I"/>
    <property type="match status" value="1"/>
</dbReference>
<keyword evidence="4 9" id="KW-0028">Amino-acid biosynthesis</keyword>
<evidence type="ECO:0000256" key="6">
    <source>
        <dbReference type="ARBA" id="ARBA00023141"/>
    </source>
</evidence>
<dbReference type="InterPro" id="IPR013785">
    <property type="entry name" value="Aldolase_TIM"/>
</dbReference>
<comment type="similarity">
    <text evidence="9 10">Belongs to the TrpA family.</text>
</comment>
<dbReference type="InterPro" id="IPR011060">
    <property type="entry name" value="RibuloseP-bd_barrel"/>
</dbReference>
<evidence type="ECO:0000256" key="9">
    <source>
        <dbReference type="HAMAP-Rule" id="MF_00131"/>
    </source>
</evidence>
<evidence type="ECO:0000313" key="11">
    <source>
        <dbReference type="EMBL" id="KPU43599.1"/>
    </source>
</evidence>
<evidence type="ECO:0000256" key="5">
    <source>
        <dbReference type="ARBA" id="ARBA00022822"/>
    </source>
</evidence>
<dbReference type="Pfam" id="PF00290">
    <property type="entry name" value="Trp_syntA"/>
    <property type="match status" value="1"/>
</dbReference>
<dbReference type="InterPro" id="IPR002028">
    <property type="entry name" value="Trp_synthase_suA"/>
</dbReference>
<comment type="catalytic activity">
    <reaction evidence="8 9">
        <text>(1S,2R)-1-C-(indol-3-yl)glycerol 3-phosphate + L-serine = D-glyceraldehyde 3-phosphate + L-tryptophan + H2O</text>
        <dbReference type="Rhea" id="RHEA:10532"/>
        <dbReference type="ChEBI" id="CHEBI:15377"/>
        <dbReference type="ChEBI" id="CHEBI:33384"/>
        <dbReference type="ChEBI" id="CHEBI:57912"/>
        <dbReference type="ChEBI" id="CHEBI:58866"/>
        <dbReference type="ChEBI" id="CHEBI:59776"/>
        <dbReference type="EC" id="4.2.1.20"/>
    </reaction>
</comment>
<dbReference type="EMBL" id="LKET01000039">
    <property type="protein sequence ID" value="KPU43599.1"/>
    <property type="molecule type" value="Genomic_DNA"/>
</dbReference>
<dbReference type="CDD" id="cd04724">
    <property type="entry name" value="Tryptophan_synthase_alpha"/>
    <property type="match status" value="1"/>
</dbReference>
<keyword evidence="6 9" id="KW-0057">Aromatic amino acid biosynthesis</keyword>
<feature type="active site" description="Proton acceptor" evidence="9">
    <location>
        <position position="60"/>
    </location>
</feature>
<dbReference type="GO" id="GO:0005829">
    <property type="term" value="C:cytosol"/>
    <property type="evidence" value="ECO:0007669"/>
    <property type="project" value="TreeGrafter"/>
</dbReference>
<keyword evidence="5 9" id="KW-0822">Tryptophan biosynthesis</keyword>
<evidence type="ECO:0000256" key="4">
    <source>
        <dbReference type="ARBA" id="ARBA00022605"/>
    </source>
</evidence>
<comment type="subunit">
    <text evidence="3 9">Tetramer of two alpha and two beta chains.</text>
</comment>
<dbReference type="Proteomes" id="UP000050326">
    <property type="component" value="Unassembled WGS sequence"/>
</dbReference>
<dbReference type="AlphaFoldDB" id="A0A0P8Y9P1"/>
<gene>
    <name evidence="9 11" type="primary">trpA</name>
    <name evidence="11" type="ORF">OXPF_30400</name>
</gene>
<name>A0A0P8Y9P1_9CLOT</name>
<comment type="caution">
    <text evidence="11">The sequence shown here is derived from an EMBL/GenBank/DDBJ whole genome shotgun (WGS) entry which is preliminary data.</text>
</comment>
<dbReference type="FunFam" id="3.20.20.70:FF:000037">
    <property type="entry name" value="Tryptophan synthase alpha chain"/>
    <property type="match status" value="1"/>
</dbReference>
<evidence type="ECO:0000313" key="12">
    <source>
        <dbReference type="Proteomes" id="UP000050326"/>
    </source>
</evidence>
<evidence type="ECO:0000256" key="8">
    <source>
        <dbReference type="ARBA" id="ARBA00049047"/>
    </source>
</evidence>
<organism evidence="11 12">
    <name type="scientific">Oxobacter pfennigii</name>
    <dbReference type="NCBI Taxonomy" id="36849"/>
    <lineage>
        <taxon>Bacteria</taxon>
        <taxon>Bacillati</taxon>
        <taxon>Bacillota</taxon>
        <taxon>Clostridia</taxon>
        <taxon>Eubacteriales</taxon>
        <taxon>Clostridiaceae</taxon>
        <taxon>Oxobacter</taxon>
    </lineage>
</organism>
<comment type="pathway">
    <text evidence="2 9">Amino-acid biosynthesis; L-tryptophan biosynthesis; L-tryptophan from chorismate: step 5/5.</text>
</comment>
<sequence length="262" mass="28396">MNRIDLAFKKLEAQGKKALIPYITAGDRGIETTVKLVYEMEEAGADIVELGIPYSDPLADGPVIQASSARALSKGIKIPHINDAVKTIRQKSGIPIVYLVYYNSVFKYGTQKFIQDAADAGIDGLIIPDLPLEERGETAEVLDSFGIHLIPLVAPTSKERIKKITENARGFVYCVSVAGVTGVRQDIETDIKEYMEEISKHTSLPKALGFGISGPSMAQKFKSYCDGIIVGSAYVSRVGQALSPGDAVASVKEFTEELRKVL</sequence>
<evidence type="ECO:0000256" key="3">
    <source>
        <dbReference type="ARBA" id="ARBA00011270"/>
    </source>
</evidence>
<dbReference type="NCBIfam" id="TIGR00262">
    <property type="entry name" value="trpA"/>
    <property type="match status" value="1"/>
</dbReference>
<dbReference type="PANTHER" id="PTHR43406">
    <property type="entry name" value="TRYPTOPHAN SYNTHASE, ALPHA CHAIN"/>
    <property type="match status" value="1"/>
</dbReference>
<dbReference type="STRING" id="36849.OXPF_30400"/>
<evidence type="ECO:0000256" key="1">
    <source>
        <dbReference type="ARBA" id="ARBA00003365"/>
    </source>
</evidence>
<proteinExistence type="inferred from homology"/>
<dbReference type="OrthoDB" id="9804578at2"/>
<dbReference type="PATRIC" id="fig|36849.3.peg.3223"/>
<accession>A0A0P8Y9P1</accession>
<evidence type="ECO:0000256" key="2">
    <source>
        <dbReference type="ARBA" id="ARBA00004733"/>
    </source>
</evidence>
<dbReference type="InterPro" id="IPR018204">
    <property type="entry name" value="Trp_synthase_alpha_AS"/>
</dbReference>
<comment type="function">
    <text evidence="1 9">The alpha subunit is responsible for the aldol cleavage of indoleglycerol phosphate to indole and glyceraldehyde 3-phosphate.</text>
</comment>
<dbReference type="PROSITE" id="PS00167">
    <property type="entry name" value="TRP_SYNTHASE_ALPHA"/>
    <property type="match status" value="1"/>
</dbReference>
<feature type="active site" description="Proton acceptor" evidence="9">
    <location>
        <position position="49"/>
    </location>
</feature>
<keyword evidence="12" id="KW-1185">Reference proteome</keyword>
<dbReference type="GO" id="GO:0004834">
    <property type="term" value="F:tryptophan synthase activity"/>
    <property type="evidence" value="ECO:0007669"/>
    <property type="project" value="UniProtKB-UniRule"/>
</dbReference>
<reference evidence="11 12" key="1">
    <citation type="submission" date="2015-09" db="EMBL/GenBank/DDBJ databases">
        <title>Genome sequence of Oxobacter pfennigii DSM 3222.</title>
        <authorList>
            <person name="Poehlein A."/>
            <person name="Bengelsdorf F.R."/>
            <person name="Schiel-Bengelsdorf B."/>
            <person name="Duerre P."/>
            <person name="Daniel R."/>
        </authorList>
    </citation>
    <scope>NUCLEOTIDE SEQUENCE [LARGE SCALE GENOMIC DNA]</scope>
    <source>
        <strain evidence="11 12">DSM 3222</strain>
    </source>
</reference>
<keyword evidence="7 9" id="KW-0456">Lyase</keyword>
<dbReference type="PANTHER" id="PTHR43406:SF1">
    <property type="entry name" value="TRYPTOPHAN SYNTHASE ALPHA CHAIN, CHLOROPLASTIC"/>
    <property type="match status" value="1"/>
</dbReference>
<dbReference type="HAMAP" id="MF_00131">
    <property type="entry name" value="Trp_synth_alpha"/>
    <property type="match status" value="1"/>
</dbReference>
<dbReference type="UniPathway" id="UPA00035">
    <property type="reaction ID" value="UER00044"/>
</dbReference>
<evidence type="ECO:0000256" key="10">
    <source>
        <dbReference type="RuleBase" id="RU003662"/>
    </source>
</evidence>
<dbReference type="RefSeq" id="WP_054876032.1">
    <property type="nucleotide sequence ID" value="NZ_LKET01000039.1"/>
</dbReference>